<sequence length="191" mass="21180">YGPVIEHCEIALPTTLFAGPDLPIVRPRHPFTLQLIERMRQLAPRTDGTAQLLAAALNESMRLHLIDSFTERGTPSVRSDRLLGEDEQARLVDYIDGGSVELGSTVAALADQVDMTVDTFKKAFAATFHTTPRQFVLDRRIAMARALLADPAYSIADISARLGFSSTSHFTTVFKKRVGVTPAEYRPRWPK</sequence>
<keyword evidence="3" id="KW-0804">Transcription</keyword>
<evidence type="ECO:0000256" key="3">
    <source>
        <dbReference type="ARBA" id="ARBA00023163"/>
    </source>
</evidence>
<dbReference type="InterPro" id="IPR050204">
    <property type="entry name" value="AraC_XylS_family_regulators"/>
</dbReference>
<dbReference type="PANTHER" id="PTHR46796:SF6">
    <property type="entry name" value="ARAC SUBFAMILY"/>
    <property type="match status" value="1"/>
</dbReference>
<evidence type="ECO:0000256" key="2">
    <source>
        <dbReference type="ARBA" id="ARBA00023125"/>
    </source>
</evidence>
<reference evidence="5" key="1">
    <citation type="submission" date="2024-05" db="EMBL/GenBank/DDBJ databases">
        <title>30 novel species of actinomycetes from the DSMZ collection.</title>
        <authorList>
            <person name="Nouioui I."/>
        </authorList>
    </citation>
    <scope>NUCLEOTIDE SEQUENCE</scope>
    <source>
        <strain evidence="5">DSM 3412</strain>
    </source>
</reference>
<evidence type="ECO:0000313" key="6">
    <source>
        <dbReference type="Proteomes" id="UP001180737"/>
    </source>
</evidence>
<dbReference type="SUPFAM" id="SSF46689">
    <property type="entry name" value="Homeodomain-like"/>
    <property type="match status" value="1"/>
</dbReference>
<evidence type="ECO:0000313" key="5">
    <source>
        <dbReference type="EMBL" id="MDT0574458.1"/>
    </source>
</evidence>
<dbReference type="EMBL" id="JAVRFJ010000105">
    <property type="protein sequence ID" value="MDT0574458.1"/>
    <property type="molecule type" value="Genomic_DNA"/>
</dbReference>
<proteinExistence type="predicted"/>
<comment type="caution">
    <text evidence="5">The sequence shown here is derived from an EMBL/GenBank/DDBJ whole genome shotgun (WGS) entry which is preliminary data.</text>
</comment>
<dbReference type="InterPro" id="IPR020449">
    <property type="entry name" value="Tscrpt_reg_AraC-type_HTH"/>
</dbReference>
<keyword evidence="2" id="KW-0238">DNA-binding</keyword>
<dbReference type="InterPro" id="IPR018060">
    <property type="entry name" value="HTH_AraC"/>
</dbReference>
<dbReference type="InterPro" id="IPR009057">
    <property type="entry name" value="Homeodomain-like_sf"/>
</dbReference>
<dbReference type="RefSeq" id="WP_311593580.1">
    <property type="nucleotide sequence ID" value="NZ_JAVRFJ010000105.1"/>
</dbReference>
<name>A0ABU2ZEF2_9ACTN</name>
<keyword evidence="1" id="KW-0805">Transcription regulation</keyword>
<dbReference type="PROSITE" id="PS00041">
    <property type="entry name" value="HTH_ARAC_FAMILY_1"/>
    <property type="match status" value="1"/>
</dbReference>
<dbReference type="PROSITE" id="PS01124">
    <property type="entry name" value="HTH_ARAC_FAMILY_2"/>
    <property type="match status" value="1"/>
</dbReference>
<dbReference type="Proteomes" id="UP001180737">
    <property type="component" value="Unassembled WGS sequence"/>
</dbReference>
<dbReference type="PANTHER" id="PTHR46796">
    <property type="entry name" value="HTH-TYPE TRANSCRIPTIONAL ACTIVATOR RHAS-RELATED"/>
    <property type="match status" value="1"/>
</dbReference>
<organism evidence="5 6">
    <name type="scientific">Streptomyces gottesmaniae</name>
    <dbReference type="NCBI Taxonomy" id="3075518"/>
    <lineage>
        <taxon>Bacteria</taxon>
        <taxon>Bacillati</taxon>
        <taxon>Actinomycetota</taxon>
        <taxon>Actinomycetes</taxon>
        <taxon>Kitasatosporales</taxon>
        <taxon>Streptomycetaceae</taxon>
        <taxon>Streptomyces</taxon>
    </lineage>
</organism>
<protein>
    <submittedName>
        <fullName evidence="5">Helix-turn-helix transcriptional regulator</fullName>
    </submittedName>
</protein>
<evidence type="ECO:0000256" key="1">
    <source>
        <dbReference type="ARBA" id="ARBA00023015"/>
    </source>
</evidence>
<keyword evidence="6" id="KW-1185">Reference proteome</keyword>
<dbReference type="SMART" id="SM00342">
    <property type="entry name" value="HTH_ARAC"/>
    <property type="match status" value="1"/>
</dbReference>
<dbReference type="PRINTS" id="PR00032">
    <property type="entry name" value="HTHARAC"/>
</dbReference>
<accession>A0ABU2ZEF2</accession>
<dbReference type="Gene3D" id="1.10.10.60">
    <property type="entry name" value="Homeodomain-like"/>
    <property type="match status" value="2"/>
</dbReference>
<evidence type="ECO:0000259" key="4">
    <source>
        <dbReference type="PROSITE" id="PS01124"/>
    </source>
</evidence>
<gene>
    <name evidence="5" type="ORF">RM704_44590</name>
</gene>
<feature type="domain" description="HTH araC/xylS-type" evidence="4">
    <location>
        <begin position="89"/>
        <end position="188"/>
    </location>
</feature>
<feature type="non-terminal residue" evidence="5">
    <location>
        <position position="1"/>
    </location>
</feature>
<dbReference type="InterPro" id="IPR018062">
    <property type="entry name" value="HTH_AraC-typ_CS"/>
</dbReference>
<dbReference type="Pfam" id="PF12833">
    <property type="entry name" value="HTH_18"/>
    <property type="match status" value="1"/>
</dbReference>